<feature type="transmembrane region" description="Helical" evidence="8">
    <location>
        <begin position="275"/>
        <end position="298"/>
    </location>
</feature>
<dbReference type="InterPro" id="IPR005467">
    <property type="entry name" value="His_kinase_dom"/>
</dbReference>
<dbReference type="PRINTS" id="PR00344">
    <property type="entry name" value="BCTRLSENSOR"/>
</dbReference>
<evidence type="ECO:0000256" key="7">
    <source>
        <dbReference type="ARBA" id="ARBA00023012"/>
    </source>
</evidence>
<dbReference type="InterPro" id="IPR036890">
    <property type="entry name" value="HATPase_C_sf"/>
</dbReference>
<keyword evidence="7" id="KW-0902">Two-component regulatory system</keyword>
<dbReference type="EMBL" id="NMUQ01000003">
    <property type="protein sequence ID" value="OXM13326.1"/>
    <property type="molecule type" value="Genomic_DNA"/>
</dbReference>
<dbReference type="Gene3D" id="3.30.565.10">
    <property type="entry name" value="Histidine kinase-like ATPase, C-terminal domain"/>
    <property type="match status" value="1"/>
</dbReference>
<accession>A0A229NTY2</accession>
<keyword evidence="8" id="KW-0472">Membrane</keyword>
<dbReference type="InterPro" id="IPR050640">
    <property type="entry name" value="Bact_2-comp_sensor_kinase"/>
</dbReference>
<evidence type="ECO:0000256" key="4">
    <source>
        <dbReference type="ARBA" id="ARBA00022741"/>
    </source>
</evidence>
<dbReference type="Proteomes" id="UP000215145">
    <property type="component" value="Unassembled WGS sequence"/>
</dbReference>
<keyword evidence="11" id="KW-1185">Reference proteome</keyword>
<evidence type="ECO:0000259" key="9">
    <source>
        <dbReference type="PROSITE" id="PS50109"/>
    </source>
</evidence>
<evidence type="ECO:0000256" key="5">
    <source>
        <dbReference type="ARBA" id="ARBA00022777"/>
    </source>
</evidence>
<name>A0A229NTY2_9BACL</name>
<dbReference type="SMART" id="SM00387">
    <property type="entry name" value="HATPase_c"/>
    <property type="match status" value="1"/>
</dbReference>
<dbReference type="SUPFAM" id="SSF55874">
    <property type="entry name" value="ATPase domain of HSP90 chaperone/DNA topoisomerase II/histidine kinase"/>
    <property type="match status" value="1"/>
</dbReference>
<keyword evidence="6" id="KW-0067">ATP-binding</keyword>
<dbReference type="InterPro" id="IPR010559">
    <property type="entry name" value="Sig_transdc_His_kin_internal"/>
</dbReference>
<evidence type="ECO:0000313" key="11">
    <source>
        <dbReference type="Proteomes" id="UP000215145"/>
    </source>
</evidence>
<keyword evidence="8" id="KW-1133">Transmembrane helix</keyword>
<evidence type="ECO:0000256" key="3">
    <source>
        <dbReference type="ARBA" id="ARBA00022679"/>
    </source>
</evidence>
<keyword evidence="4" id="KW-0547">Nucleotide-binding</keyword>
<protein>
    <recommendedName>
        <fullName evidence="2">histidine kinase</fullName>
        <ecNumber evidence="2">2.7.13.3</ecNumber>
    </recommendedName>
</protein>
<feature type="transmembrane region" description="Helical" evidence="8">
    <location>
        <begin position="7"/>
        <end position="30"/>
    </location>
</feature>
<dbReference type="GO" id="GO:0005524">
    <property type="term" value="F:ATP binding"/>
    <property type="evidence" value="ECO:0007669"/>
    <property type="project" value="UniProtKB-KW"/>
</dbReference>
<dbReference type="GO" id="GO:0000155">
    <property type="term" value="F:phosphorelay sensor kinase activity"/>
    <property type="evidence" value="ECO:0007669"/>
    <property type="project" value="InterPro"/>
</dbReference>
<dbReference type="EC" id="2.7.13.3" evidence="2"/>
<dbReference type="PANTHER" id="PTHR34220:SF7">
    <property type="entry name" value="SENSOR HISTIDINE KINASE YPDA"/>
    <property type="match status" value="1"/>
</dbReference>
<evidence type="ECO:0000256" key="1">
    <source>
        <dbReference type="ARBA" id="ARBA00000085"/>
    </source>
</evidence>
<dbReference type="OrthoDB" id="9776552at2"/>
<keyword evidence="5 10" id="KW-0418">Kinase</keyword>
<dbReference type="Gene3D" id="6.10.340.10">
    <property type="match status" value="1"/>
</dbReference>
<keyword evidence="8" id="KW-0812">Transmembrane</keyword>
<dbReference type="PANTHER" id="PTHR34220">
    <property type="entry name" value="SENSOR HISTIDINE KINASE YPDA"/>
    <property type="match status" value="1"/>
</dbReference>
<evidence type="ECO:0000256" key="8">
    <source>
        <dbReference type="SAM" id="Phobius"/>
    </source>
</evidence>
<comment type="catalytic activity">
    <reaction evidence="1">
        <text>ATP + protein L-histidine = ADP + protein N-phospho-L-histidine.</text>
        <dbReference type="EC" id="2.7.13.3"/>
    </reaction>
</comment>
<dbReference type="RefSeq" id="WP_089526034.1">
    <property type="nucleotide sequence ID" value="NZ_NMUQ01000003.1"/>
</dbReference>
<feature type="domain" description="Histidine kinase" evidence="9">
    <location>
        <begin position="461"/>
        <end position="563"/>
    </location>
</feature>
<sequence length="566" mass="65703">MTLRRRIFLIFSVSSLVPFLSIFIISNYTIDQIFDNKIKSGINSNLRQVELSLGNSISNLNHVSQQLAYGNNIVKQIDEVLFQTMDPYTRLHTRDQLKNELNMVTFTNPNVGLTFYYIQNENKIQFENFPVEDNLALDSLPLLSSYYDITYFGPHESLSRSDDGIVLSALRKVGLPDRDNVYVYIETGFSLTQDILDNNEYGGDLTHLILDGNGRIAYSEVPETFKSGAQFPQFSMDEGSGLHEGYYWFKQTSNQNWSVVSVISKTNYNKEKDQWMVKIFFIALIFIALTILLAWLLWQMVYKPLNLFNSEIKFMSQNRMRPQHKLTKIPEFDYLLRQFSEMKKQIWNLFEEVELKEKKRIDLEVEKLLYQINPHFLMNTLDTVHWLAVINGQKEIDRLVKSLNKLLYYNLGKLGQVSTIEEEIDALKQYLVLQQIRYDFEFDVRIDVDKNVLKQPVPRFILQPLVENSLYHGLSDDGYIEVSVVLDKVIRISIHDNGAGMTEETIQEILNNRTVEHKKVGMGIGMNYVKRMLEASYENKASLEIKSEIGKGTSIFLTLPISKEKT</sequence>
<dbReference type="PROSITE" id="PS50109">
    <property type="entry name" value="HIS_KIN"/>
    <property type="match status" value="1"/>
</dbReference>
<dbReference type="Pfam" id="PF02518">
    <property type="entry name" value="HATPase_c"/>
    <property type="match status" value="1"/>
</dbReference>
<dbReference type="GO" id="GO:0016020">
    <property type="term" value="C:membrane"/>
    <property type="evidence" value="ECO:0007669"/>
    <property type="project" value="InterPro"/>
</dbReference>
<evidence type="ECO:0000256" key="6">
    <source>
        <dbReference type="ARBA" id="ARBA00022840"/>
    </source>
</evidence>
<reference evidence="10 11" key="1">
    <citation type="submission" date="2017-07" db="EMBL/GenBank/DDBJ databases">
        <title>Paenibacillus herberti R33 genome sequencing and assembly.</title>
        <authorList>
            <person name="Su W."/>
        </authorList>
    </citation>
    <scope>NUCLEOTIDE SEQUENCE [LARGE SCALE GENOMIC DNA]</scope>
    <source>
        <strain evidence="10 11">R33</strain>
    </source>
</reference>
<dbReference type="AlphaFoldDB" id="A0A229NTY2"/>
<comment type="caution">
    <text evidence="10">The sequence shown here is derived from an EMBL/GenBank/DDBJ whole genome shotgun (WGS) entry which is preliminary data.</text>
</comment>
<proteinExistence type="predicted"/>
<dbReference type="InterPro" id="IPR003594">
    <property type="entry name" value="HATPase_dom"/>
</dbReference>
<organism evidence="10 11">
    <name type="scientific">Paenibacillus herberti</name>
    <dbReference type="NCBI Taxonomy" id="1619309"/>
    <lineage>
        <taxon>Bacteria</taxon>
        <taxon>Bacillati</taxon>
        <taxon>Bacillota</taxon>
        <taxon>Bacilli</taxon>
        <taxon>Bacillales</taxon>
        <taxon>Paenibacillaceae</taxon>
        <taxon>Paenibacillus</taxon>
    </lineage>
</organism>
<keyword evidence="3" id="KW-0808">Transferase</keyword>
<evidence type="ECO:0000256" key="2">
    <source>
        <dbReference type="ARBA" id="ARBA00012438"/>
    </source>
</evidence>
<evidence type="ECO:0000313" key="10">
    <source>
        <dbReference type="EMBL" id="OXM13326.1"/>
    </source>
</evidence>
<gene>
    <name evidence="10" type="ORF">CGZ75_19860</name>
</gene>
<dbReference type="InterPro" id="IPR004358">
    <property type="entry name" value="Sig_transdc_His_kin-like_C"/>
</dbReference>
<dbReference type="Pfam" id="PF06580">
    <property type="entry name" value="His_kinase"/>
    <property type="match status" value="1"/>
</dbReference>